<dbReference type="InterPro" id="IPR003607">
    <property type="entry name" value="HD/PDEase_dom"/>
</dbReference>
<dbReference type="Pfam" id="PF11871">
    <property type="entry name" value="DUF3391"/>
    <property type="match status" value="1"/>
</dbReference>
<proteinExistence type="predicted"/>
<dbReference type="Proteomes" id="UP000190061">
    <property type="component" value="Unassembled WGS sequence"/>
</dbReference>
<dbReference type="PANTHER" id="PTHR43155">
    <property type="entry name" value="CYCLIC DI-GMP PHOSPHODIESTERASE PA4108-RELATED"/>
    <property type="match status" value="1"/>
</dbReference>
<organism evidence="2 3">
    <name type="scientific">Lysobacter spongiicola DSM 21749</name>
    <dbReference type="NCBI Taxonomy" id="1122188"/>
    <lineage>
        <taxon>Bacteria</taxon>
        <taxon>Pseudomonadati</taxon>
        <taxon>Pseudomonadota</taxon>
        <taxon>Gammaproteobacteria</taxon>
        <taxon>Lysobacterales</taxon>
        <taxon>Lysobacteraceae</taxon>
        <taxon>Novilysobacter</taxon>
    </lineage>
</organism>
<dbReference type="OrthoDB" id="9802066at2"/>
<dbReference type="GO" id="GO:0008081">
    <property type="term" value="F:phosphoric diester hydrolase activity"/>
    <property type="evidence" value="ECO:0007669"/>
    <property type="project" value="UniProtKB-ARBA"/>
</dbReference>
<dbReference type="PROSITE" id="PS51832">
    <property type="entry name" value="HD_GYP"/>
    <property type="match status" value="1"/>
</dbReference>
<evidence type="ECO:0000313" key="2">
    <source>
        <dbReference type="EMBL" id="SKA18392.1"/>
    </source>
</evidence>
<dbReference type="Pfam" id="PF13487">
    <property type="entry name" value="HD_5"/>
    <property type="match status" value="1"/>
</dbReference>
<dbReference type="CDD" id="cd00077">
    <property type="entry name" value="HDc"/>
    <property type="match status" value="1"/>
</dbReference>
<dbReference type="PANTHER" id="PTHR43155:SF2">
    <property type="entry name" value="CYCLIC DI-GMP PHOSPHODIESTERASE PA4108"/>
    <property type="match status" value="1"/>
</dbReference>
<dbReference type="AlphaFoldDB" id="A0A1T4RR28"/>
<gene>
    <name evidence="2" type="ORF">SAMN02745674_02324</name>
</gene>
<evidence type="ECO:0000313" key="3">
    <source>
        <dbReference type="Proteomes" id="UP000190061"/>
    </source>
</evidence>
<name>A0A1T4RR28_9GAMM</name>
<sequence length="409" mass="45066">MGLEEHEIRVDQLTPGMYVCRLDRPWEGAPFSLQGFLVHSGEQLTWLRENCHLVWIDLERGLGPADAKPRGRPAESPSTQAQKLLGSVRHVDTATFDEELPAARRAMDDAARLTSRILDDVRDGGKLSIAEVREAVVPVVQSVLRNADTMFWVNALQKLDGYAYSHAINCSALLAAFGRHLGLPAELLVGLASGGLLLDIGKTRLPESLLCHPGPLDREGMLRARSHVELGARILDGSQEYAAEAMEVVRTHHERWDGSGYPDQLMGTMIPLYGRMAAIIDSFDAMTSQRPHAPAMARHDALQQIYQQRDVLYQGELVEQFIGCLGVYPTGSLVELSTGEVAVVMTQNPARRLRPRVMVLTDAKKVLRDPFVSLDLMAQVEGLPLSKQINITKPLPIGAHGLDPAELYL</sequence>
<dbReference type="SUPFAM" id="SSF109604">
    <property type="entry name" value="HD-domain/PDEase-like"/>
    <property type="match status" value="1"/>
</dbReference>
<dbReference type="InterPro" id="IPR037522">
    <property type="entry name" value="HD_GYP_dom"/>
</dbReference>
<dbReference type="InterPro" id="IPR021812">
    <property type="entry name" value="DUF3391"/>
</dbReference>
<dbReference type="RefSeq" id="WP_078758873.1">
    <property type="nucleotide sequence ID" value="NZ_FUXP01000010.1"/>
</dbReference>
<dbReference type="EMBL" id="FUXP01000010">
    <property type="protein sequence ID" value="SKA18392.1"/>
    <property type="molecule type" value="Genomic_DNA"/>
</dbReference>
<dbReference type="STRING" id="1122188.SAMN02745674_02324"/>
<feature type="domain" description="HD-GYP" evidence="1">
    <location>
        <begin position="141"/>
        <end position="337"/>
    </location>
</feature>
<dbReference type="Gene3D" id="1.10.3210.10">
    <property type="entry name" value="Hypothetical protein af1432"/>
    <property type="match status" value="1"/>
</dbReference>
<protein>
    <submittedName>
        <fullName evidence="2">HD-GYP domain, c-di-GMP phosphodiesterase class II (Or its inactivated variant)</fullName>
    </submittedName>
</protein>
<evidence type="ECO:0000259" key="1">
    <source>
        <dbReference type="PROSITE" id="PS51832"/>
    </source>
</evidence>
<keyword evidence="3" id="KW-1185">Reference proteome</keyword>
<reference evidence="2 3" key="1">
    <citation type="submission" date="2017-02" db="EMBL/GenBank/DDBJ databases">
        <authorList>
            <person name="Peterson S.W."/>
        </authorList>
    </citation>
    <scope>NUCLEOTIDE SEQUENCE [LARGE SCALE GENOMIC DNA]</scope>
    <source>
        <strain evidence="2 3">DSM 21749</strain>
    </source>
</reference>
<accession>A0A1T4RR28</accession>